<feature type="compositionally biased region" description="Polar residues" evidence="4">
    <location>
        <begin position="562"/>
        <end position="576"/>
    </location>
</feature>
<feature type="compositionally biased region" description="Low complexity" evidence="4">
    <location>
        <begin position="635"/>
        <end position="651"/>
    </location>
</feature>
<sequence length="1089" mass="116016">MPVPLRTPFHKAADAKYNVTTEFPSLGLHAAAATGNVGLVEYALDHGQPVNSVLDGVLPLHAACAGGNVQIVKVLIDHGADVNAPRLPRKYSDKNRDASAPIVGTSGSTPLHFAAANGNTEVVRLLLLHGAHANRADKHGITPETLAQEQGWLECAKLLRDWIQNKDRDLKEREGYDTRTRAGSTGQDPSDTSSVPRRRIHGTQSTHTSTPPASPYKPLGEYTFYPVDSSLPIDPGSRRPSLPQILQSPPPNEPSRNRKPSSTVSSYDRPRQRRPQSAGTGADRNDSKPPQDFVYPYGRGGSGRKLGSKYSLINIFKKAQTADGGLESTTSEPGSTRDSPAASSAAVASNGTPPPLPTNLGSAAHASTPDLSESVRGGVHPIRAAFMHRGSDASTKGGRVTPNLPPMPRKASGNLRTPPRANAPLAVEMHLALAQQQRTKPGNGDFDPTSGENESFKPSSPLARFNQTRSPPSTNATPPDTSLTQPDTIDTPLTNGEFETGKPIPSPSMRPGILRGHNRTSSTGQGSPLNSRTLRFDSTSSVPGNERKAKDSPRSIPPALHSHSSISSLNKFNAPTSPEIIELPTNDDFCKSPASKQDLDDPDQDESYGELIVNANDFPGAPNVPSVLLQRQRGLSFASSSQSSLSPILSSDYPNDPSMTSISSEFPFSINRNPPPLPADDGDDATQPTTDRLAPKSPDTRGRGDSLSSDSTSDSRSNPPLSSSITSGSGTSVTVSTPGLSTILSLPTEQDKTVEKVKRLDASSDDDEGVKAGQRSASLGTSINERRAHTPLDIDISLISSHAQAEALVERARQDALESLDMAGDQEVSPPTSGAGRTPLSARLAAYGESLALAKRLKEQKEREEKENAQLPDSLTPVQSAKSPDKSSLAVPMNTSSIPRQRSRDGVERQLSLEHKSATRVKRIRNDPRRPSTADGLTSRKPDTFFNERSLTHHPSRSASNQPSAFLLSITSPNPQATPSPQNFRASPEPLREATLNPEYSGPSRQPPSPGESLTRISSVDFNSEADTCEPVSTGPSSARAKHSKKLTKMGYSANEQAEAAAATRTATTSSTPPSKRFGAFKSFFKGKA</sequence>
<dbReference type="PROSITE" id="PS50088">
    <property type="entry name" value="ANK_REPEAT"/>
    <property type="match status" value="2"/>
</dbReference>
<keyword evidence="2 3" id="KW-0040">ANK repeat</keyword>
<dbReference type="InterPro" id="IPR002110">
    <property type="entry name" value="Ankyrin_rpt"/>
</dbReference>
<dbReference type="SUPFAM" id="SSF48403">
    <property type="entry name" value="Ankyrin repeat"/>
    <property type="match status" value="1"/>
</dbReference>
<feature type="region of interest" description="Disordered" evidence="4">
    <location>
        <begin position="387"/>
        <end position="420"/>
    </location>
</feature>
<evidence type="ECO:0000256" key="2">
    <source>
        <dbReference type="ARBA" id="ARBA00023043"/>
    </source>
</evidence>
<dbReference type="InterPro" id="IPR036770">
    <property type="entry name" value="Ankyrin_rpt-contain_sf"/>
</dbReference>
<feature type="compositionally biased region" description="Polar residues" evidence="4">
    <location>
        <begin position="327"/>
        <end position="338"/>
    </location>
</feature>
<evidence type="ECO:0000256" key="3">
    <source>
        <dbReference type="PROSITE-ProRule" id="PRU00023"/>
    </source>
</evidence>
<organism evidence="5 6">
    <name type="scientific">Cyclocybe aegerita</name>
    <name type="common">Black poplar mushroom</name>
    <name type="synonym">Agrocybe aegerita</name>
    <dbReference type="NCBI Taxonomy" id="1973307"/>
    <lineage>
        <taxon>Eukaryota</taxon>
        <taxon>Fungi</taxon>
        <taxon>Dikarya</taxon>
        <taxon>Basidiomycota</taxon>
        <taxon>Agaricomycotina</taxon>
        <taxon>Agaricomycetes</taxon>
        <taxon>Agaricomycetidae</taxon>
        <taxon>Agaricales</taxon>
        <taxon>Agaricineae</taxon>
        <taxon>Bolbitiaceae</taxon>
        <taxon>Cyclocybe</taxon>
    </lineage>
</organism>
<feature type="compositionally biased region" description="Polar residues" evidence="4">
    <location>
        <begin position="202"/>
        <end position="211"/>
    </location>
</feature>
<dbReference type="Proteomes" id="UP000467700">
    <property type="component" value="Unassembled WGS sequence"/>
</dbReference>
<feature type="compositionally biased region" description="Polar residues" evidence="4">
    <location>
        <begin position="871"/>
        <end position="882"/>
    </location>
</feature>
<feature type="compositionally biased region" description="Polar residues" evidence="4">
    <location>
        <begin position="1015"/>
        <end position="1026"/>
    </location>
</feature>
<proteinExistence type="predicted"/>
<name>A0A8S0VQ91_CYCAE</name>
<dbReference type="PANTHER" id="PTHR24173">
    <property type="entry name" value="ANKYRIN REPEAT CONTAINING"/>
    <property type="match status" value="1"/>
</dbReference>
<dbReference type="EMBL" id="CACVBS010000013">
    <property type="protein sequence ID" value="CAA7259155.1"/>
    <property type="molecule type" value="Genomic_DNA"/>
</dbReference>
<feature type="compositionally biased region" description="Basic and acidic residues" evidence="4">
    <location>
        <begin position="924"/>
        <end position="943"/>
    </location>
</feature>
<evidence type="ECO:0000256" key="4">
    <source>
        <dbReference type="SAM" id="MobiDB-lite"/>
    </source>
</evidence>
<feature type="compositionally biased region" description="Polar residues" evidence="4">
    <location>
        <begin position="519"/>
        <end position="543"/>
    </location>
</feature>
<feature type="repeat" description="ANK" evidence="3">
    <location>
        <begin position="55"/>
        <end position="87"/>
    </location>
</feature>
<feature type="compositionally biased region" description="Low complexity" evidence="4">
    <location>
        <begin position="1060"/>
        <end position="1089"/>
    </location>
</feature>
<feature type="region of interest" description="Disordered" evidence="4">
    <location>
        <begin position="855"/>
        <end position="1089"/>
    </location>
</feature>
<reference evidence="5 6" key="1">
    <citation type="submission" date="2020-01" db="EMBL/GenBank/DDBJ databases">
        <authorList>
            <person name="Gupta K D."/>
        </authorList>
    </citation>
    <scope>NUCLEOTIDE SEQUENCE [LARGE SCALE GENOMIC DNA]</scope>
</reference>
<accession>A0A8S0VQ91</accession>
<feature type="compositionally biased region" description="Polar residues" evidence="4">
    <location>
        <begin position="181"/>
        <end position="195"/>
    </location>
</feature>
<protein>
    <recommendedName>
        <fullName evidence="7">Ankyrin</fullName>
    </recommendedName>
</protein>
<feature type="region of interest" description="Disordered" evidence="4">
    <location>
        <begin position="323"/>
        <end position="375"/>
    </location>
</feature>
<evidence type="ECO:0008006" key="7">
    <source>
        <dbReference type="Google" id="ProtNLM"/>
    </source>
</evidence>
<evidence type="ECO:0000256" key="1">
    <source>
        <dbReference type="ARBA" id="ARBA00022737"/>
    </source>
</evidence>
<feature type="compositionally biased region" description="Basic and acidic residues" evidence="4">
    <location>
        <begin position="902"/>
        <end position="917"/>
    </location>
</feature>
<feature type="compositionally biased region" description="Basic and acidic residues" evidence="4">
    <location>
        <begin position="749"/>
        <end position="762"/>
    </location>
</feature>
<feature type="compositionally biased region" description="Polar residues" evidence="4">
    <location>
        <begin position="465"/>
        <end position="494"/>
    </location>
</feature>
<dbReference type="SMART" id="SM00248">
    <property type="entry name" value="ANK"/>
    <property type="match status" value="3"/>
</dbReference>
<feature type="compositionally biased region" description="Basic and acidic residues" evidence="4">
    <location>
        <begin position="856"/>
        <end position="868"/>
    </location>
</feature>
<feature type="repeat" description="ANK" evidence="3">
    <location>
        <begin position="106"/>
        <end position="138"/>
    </location>
</feature>
<keyword evidence="6" id="KW-1185">Reference proteome</keyword>
<feature type="compositionally biased region" description="Low complexity" evidence="4">
    <location>
        <begin position="339"/>
        <end position="349"/>
    </location>
</feature>
<evidence type="ECO:0000313" key="5">
    <source>
        <dbReference type="EMBL" id="CAA7259155.1"/>
    </source>
</evidence>
<dbReference type="AlphaFoldDB" id="A0A8S0VQ91"/>
<dbReference type="PANTHER" id="PTHR24173:SF74">
    <property type="entry name" value="ANKYRIN REPEAT DOMAIN-CONTAINING PROTEIN 16"/>
    <property type="match status" value="1"/>
</dbReference>
<feature type="compositionally biased region" description="Low complexity" evidence="4">
    <location>
        <begin position="705"/>
        <end position="742"/>
    </location>
</feature>
<dbReference type="Pfam" id="PF12796">
    <property type="entry name" value="Ank_2"/>
    <property type="match status" value="2"/>
</dbReference>
<feature type="region of interest" description="Disordered" evidence="4">
    <location>
        <begin position="173"/>
        <end position="301"/>
    </location>
</feature>
<feature type="region of interest" description="Disordered" evidence="4">
    <location>
        <begin position="434"/>
        <end position="784"/>
    </location>
</feature>
<feature type="compositionally biased region" description="Polar residues" evidence="4">
    <location>
        <begin position="657"/>
        <end position="672"/>
    </location>
</feature>
<dbReference type="OrthoDB" id="194358at2759"/>
<gene>
    <name evidence="5" type="ORF">AAE3_LOCUS1299</name>
</gene>
<dbReference type="PROSITE" id="PS50297">
    <property type="entry name" value="ANK_REP_REGION"/>
    <property type="match status" value="2"/>
</dbReference>
<comment type="caution">
    <text evidence="5">The sequence shown here is derived from an EMBL/GenBank/DDBJ whole genome shotgun (WGS) entry which is preliminary data.</text>
</comment>
<evidence type="ECO:0000313" key="6">
    <source>
        <dbReference type="Proteomes" id="UP000467700"/>
    </source>
</evidence>
<feature type="compositionally biased region" description="Polar residues" evidence="4">
    <location>
        <begin position="957"/>
        <end position="985"/>
    </location>
</feature>
<dbReference type="Gene3D" id="1.25.40.20">
    <property type="entry name" value="Ankyrin repeat-containing domain"/>
    <property type="match status" value="1"/>
</dbReference>
<keyword evidence="1" id="KW-0677">Repeat</keyword>